<sequence length="63" mass="7414">MKSDHYVEGFRHGKVEYVLSCFSKSCYFQISPKRNSCTYGVRVIVPDLDHFAREEKLHKDNFA</sequence>
<dbReference type="AlphaFoldDB" id="A0A412WTE6"/>
<dbReference type="RefSeq" id="WP_118261648.1">
    <property type="nucleotide sequence ID" value="NZ_CALBWO010000068.1"/>
</dbReference>
<evidence type="ECO:0000313" key="1">
    <source>
        <dbReference type="EMBL" id="RGV30445.1"/>
    </source>
</evidence>
<organism evidence="1 2">
    <name type="scientific">Butyricimonas virosa</name>
    <dbReference type="NCBI Taxonomy" id="544645"/>
    <lineage>
        <taxon>Bacteria</taxon>
        <taxon>Pseudomonadati</taxon>
        <taxon>Bacteroidota</taxon>
        <taxon>Bacteroidia</taxon>
        <taxon>Bacteroidales</taxon>
        <taxon>Odoribacteraceae</taxon>
        <taxon>Butyricimonas</taxon>
    </lineage>
</organism>
<name>A0A412WTE6_9BACT</name>
<dbReference type="EMBL" id="QRZA01000058">
    <property type="protein sequence ID" value="RGV30445.1"/>
    <property type="molecule type" value="Genomic_DNA"/>
</dbReference>
<gene>
    <name evidence="1" type="ORF">DWW18_20635</name>
</gene>
<dbReference type="Proteomes" id="UP000283589">
    <property type="component" value="Unassembled WGS sequence"/>
</dbReference>
<protein>
    <submittedName>
        <fullName evidence="1">Uncharacterized protein</fullName>
    </submittedName>
</protein>
<reference evidence="1 2" key="1">
    <citation type="submission" date="2018-08" db="EMBL/GenBank/DDBJ databases">
        <title>A genome reference for cultivated species of the human gut microbiota.</title>
        <authorList>
            <person name="Zou Y."/>
            <person name="Xue W."/>
            <person name="Luo G."/>
        </authorList>
    </citation>
    <scope>NUCLEOTIDE SEQUENCE [LARGE SCALE GENOMIC DNA]</scope>
    <source>
        <strain evidence="1 2">AF14-49</strain>
    </source>
</reference>
<evidence type="ECO:0000313" key="2">
    <source>
        <dbReference type="Proteomes" id="UP000283589"/>
    </source>
</evidence>
<accession>A0A412WTE6</accession>
<proteinExistence type="predicted"/>
<comment type="caution">
    <text evidence="1">The sequence shown here is derived from an EMBL/GenBank/DDBJ whole genome shotgun (WGS) entry which is preliminary data.</text>
</comment>